<feature type="compositionally biased region" description="Polar residues" evidence="1">
    <location>
        <begin position="1213"/>
        <end position="1222"/>
    </location>
</feature>
<feature type="compositionally biased region" description="Pro residues" evidence="1">
    <location>
        <begin position="1258"/>
        <end position="1277"/>
    </location>
</feature>
<dbReference type="CTD" id="37331"/>
<feature type="region of interest" description="Disordered" evidence="1">
    <location>
        <begin position="780"/>
        <end position="831"/>
    </location>
</feature>
<feature type="compositionally biased region" description="Polar residues" evidence="1">
    <location>
        <begin position="872"/>
        <end position="881"/>
    </location>
</feature>
<feature type="compositionally biased region" description="Low complexity" evidence="1">
    <location>
        <begin position="283"/>
        <end position="300"/>
    </location>
</feature>
<feature type="compositionally biased region" description="Basic and acidic residues" evidence="1">
    <location>
        <begin position="811"/>
        <end position="822"/>
    </location>
</feature>
<keyword evidence="2" id="KW-1185">Reference proteome</keyword>
<evidence type="ECO:0000313" key="3">
    <source>
        <dbReference type="RefSeq" id="XP_030383306.1"/>
    </source>
</evidence>
<gene>
    <name evidence="3" type="primary">LOC115630787</name>
</gene>
<feature type="region of interest" description="Disordered" evidence="1">
    <location>
        <begin position="574"/>
        <end position="612"/>
    </location>
</feature>
<organism evidence="2 3">
    <name type="scientific">Drosophila lebanonensis</name>
    <name type="common">Fruit fly</name>
    <name type="synonym">Scaptodrosophila lebanonensis</name>
    <dbReference type="NCBI Taxonomy" id="7225"/>
    <lineage>
        <taxon>Eukaryota</taxon>
        <taxon>Metazoa</taxon>
        <taxon>Ecdysozoa</taxon>
        <taxon>Arthropoda</taxon>
        <taxon>Hexapoda</taxon>
        <taxon>Insecta</taxon>
        <taxon>Pterygota</taxon>
        <taxon>Neoptera</taxon>
        <taxon>Endopterygota</taxon>
        <taxon>Diptera</taxon>
        <taxon>Brachycera</taxon>
        <taxon>Muscomorpha</taxon>
        <taxon>Ephydroidea</taxon>
        <taxon>Drosophilidae</taxon>
        <taxon>Scaptodrosophila</taxon>
    </lineage>
</organism>
<evidence type="ECO:0000313" key="2">
    <source>
        <dbReference type="Proteomes" id="UP000504634"/>
    </source>
</evidence>
<proteinExistence type="predicted"/>
<protein>
    <submittedName>
        <fullName evidence="3">WASH complex subunit 2</fullName>
    </submittedName>
</protein>
<feature type="compositionally biased region" description="Polar residues" evidence="1">
    <location>
        <begin position="260"/>
        <end position="269"/>
    </location>
</feature>
<feature type="compositionally biased region" description="Polar residues" evidence="1">
    <location>
        <begin position="1150"/>
        <end position="1163"/>
    </location>
</feature>
<dbReference type="Proteomes" id="UP000504634">
    <property type="component" value="Unplaced"/>
</dbReference>
<accession>A0A6J2U3U7</accession>
<feature type="compositionally biased region" description="Polar residues" evidence="1">
    <location>
        <begin position="1052"/>
        <end position="1062"/>
    </location>
</feature>
<feature type="region of interest" description="Disordered" evidence="1">
    <location>
        <begin position="857"/>
        <end position="894"/>
    </location>
</feature>
<evidence type="ECO:0000256" key="1">
    <source>
        <dbReference type="SAM" id="MobiDB-lite"/>
    </source>
</evidence>
<feature type="compositionally biased region" description="Pro residues" evidence="1">
    <location>
        <begin position="462"/>
        <end position="476"/>
    </location>
</feature>
<dbReference type="GeneID" id="115630787"/>
<feature type="compositionally biased region" description="Polar residues" evidence="1">
    <location>
        <begin position="1299"/>
        <end position="1313"/>
    </location>
</feature>
<feature type="region of interest" description="Disordered" evidence="1">
    <location>
        <begin position="1118"/>
        <end position="1137"/>
    </location>
</feature>
<feature type="region of interest" description="Disordered" evidence="1">
    <location>
        <begin position="131"/>
        <end position="150"/>
    </location>
</feature>
<dbReference type="RefSeq" id="XP_030383306.1">
    <property type="nucleotide sequence ID" value="XM_030527446.1"/>
</dbReference>
<name>A0A6J2U3U7_DROLE</name>
<feature type="compositionally biased region" description="Basic and acidic residues" evidence="1">
    <location>
        <begin position="417"/>
        <end position="429"/>
    </location>
</feature>
<feature type="compositionally biased region" description="Polar residues" evidence="1">
    <location>
        <begin position="538"/>
        <end position="549"/>
    </location>
</feature>
<feature type="region of interest" description="Disordered" evidence="1">
    <location>
        <begin position="637"/>
        <end position="681"/>
    </location>
</feature>
<feature type="region of interest" description="Disordered" evidence="1">
    <location>
        <begin position="967"/>
        <end position="1023"/>
    </location>
</feature>
<feature type="region of interest" description="Disordered" evidence="1">
    <location>
        <begin position="534"/>
        <end position="553"/>
    </location>
</feature>
<feature type="region of interest" description="Disordered" evidence="1">
    <location>
        <begin position="708"/>
        <end position="767"/>
    </location>
</feature>
<feature type="region of interest" description="Disordered" evidence="1">
    <location>
        <begin position="417"/>
        <end position="481"/>
    </location>
</feature>
<feature type="region of interest" description="Disordered" evidence="1">
    <location>
        <begin position="180"/>
        <end position="366"/>
    </location>
</feature>
<feature type="compositionally biased region" description="Basic and acidic residues" evidence="1">
    <location>
        <begin position="740"/>
        <end position="756"/>
    </location>
</feature>
<feature type="compositionally biased region" description="Polar residues" evidence="1">
    <location>
        <begin position="976"/>
        <end position="994"/>
    </location>
</feature>
<feature type="compositionally biased region" description="Polar residues" evidence="1">
    <location>
        <begin position="1351"/>
        <end position="1364"/>
    </location>
</feature>
<feature type="region of interest" description="Disordered" evidence="1">
    <location>
        <begin position="1047"/>
        <end position="1066"/>
    </location>
</feature>
<feature type="compositionally biased region" description="Polar residues" evidence="1">
    <location>
        <begin position="708"/>
        <end position="719"/>
    </location>
</feature>
<feature type="compositionally biased region" description="Basic residues" evidence="1">
    <location>
        <begin position="1164"/>
        <end position="1178"/>
    </location>
</feature>
<feature type="compositionally biased region" description="Polar residues" evidence="1">
    <location>
        <begin position="1328"/>
        <end position="1341"/>
    </location>
</feature>
<reference evidence="3" key="1">
    <citation type="submission" date="2025-08" db="UniProtKB">
        <authorList>
            <consortium name="RefSeq"/>
        </authorList>
    </citation>
    <scope>IDENTIFICATION</scope>
    <source>
        <strain evidence="3">11010-0011.00</strain>
        <tissue evidence="3">Whole body</tissue>
    </source>
</reference>
<feature type="compositionally biased region" description="Low complexity" evidence="1">
    <location>
        <begin position="315"/>
        <end position="325"/>
    </location>
</feature>
<sequence length="1373" mass="150888">MDITEDVDAILAQSPDWSFAGDCAILDLMKRISENLYNCVERTNSDLREFDAEVKRTEIALDNATNSLRSLQFGQQFVEYRIETLDDADFKMPETKKKSKHPDMSCEQMQKEFLQNNVEMFRKHFEPITLKVPDSDDEDDGDASTTTIFRIKNPYDDTPLPYIIGTKEWHDHKYAGIYDSAESSDDEKTEEFSSSSSDEAQLPTKPKVPATVYKDPDEPPLSSIAKDPVIVLPKAPIIPSVPPMPAGQLGGKTGARPKTQPRQIISSTRNHPEHDLFAALRQSPPSDDPPSTSSTPTSSPAISKRPAQRILQTDSSLSSSSSSASKPNIVQRESPANKDVTSTSVPWTPAYAETEAVNEKPVSASKIKRKPVNLFNDDDFNSLMSEIADKAQSKAEISVPVPKVGPTQKEERRTIIKENNEQKLQEKKPTATAPLRKTVNLFDDSPPPSPSPIVKASTAPTVQPPPAGPTVKPPLTGPSKLISTSLFEDDLEDEDFLDRLTKFKKPIEKQPKTFLFDDEDDDLDIDDIFPKKAESKSKITSKPNPTIKTSLFDDDMDDNMDIFGEQKAVVPIEQNIKISSETDDKTTKTQGSSKTELKGKPNVNTSLFDDDEDNVDLFGSKKQTVIRGNAKMSLIEADPQQKSFMERKQPKKLTLFDDENDDDLDIFRGAPPKKTIKGHSEEKIVPELKKDLSPQKSTLFEDIINDSFNDFSGHPSSKTDALFAGGGDFKPTSTENMQDDQEHRAFKDKERMKTNDPESAQTEGKPVLLDVSEDVHEMFAEPNQKTQAVNSPFDGDKLREGFSNESLKNIASEDQKRAEIKKQTQTGNITKHVDEIKNLEINPPFASKDVGNQMALESASLIEQSSKDEQKVLNTDQQTAETAHKFEEGLPEDPIISMVADVSNKKENITHSPPKASDVAAAQQIMQNYTSLFSDEPPDDNEFFLSLGSNSLNSLNASKIFDTEHDFFEPTLPDVPSTSKAASATSVEPQSGSEYSGMRLFSDVPPDDDHDDGSKQKEENYSGMKTVMAPTGTRIHTIFYDDFSETARASEPETSTQPSSLYDNEPPPDFLNTSSKVANVVDQSKANVEEQIAVSGLPMISKLKMPNININVQALLPGAGGLPKPKKSPAATKEPEDIIIASDKSERTEPSPSNENILQNVTKTRVRGPAHRRPSTRRGRQDNYRKSLLAEAEPKVVDAITGSLPPGTKEIRSTVNIPSQTVKAPIPKTSFLDTDDSDDDNPLFGSAKALPARLINTEPPPAPTKLPPGPTKPPPPARLFSDSDEDDDFFASVPAVPSRATQTAAQKASNSLFSDEDDDDDLFGSVATGGTTRQRKSASSLQKKKVESVNKVAQSKTSVATSPDNPLADLLGP</sequence>
<dbReference type="OrthoDB" id="751084at2759"/>
<feature type="region of interest" description="Disordered" evidence="1">
    <location>
        <begin position="1142"/>
        <end position="1373"/>
    </location>
</feature>